<name>A0A4Z1B8F0_9FLAO</name>
<evidence type="ECO:0000313" key="2">
    <source>
        <dbReference type="EMBL" id="TGN24584.1"/>
    </source>
</evidence>
<dbReference type="Pfam" id="PF26628">
    <property type="entry name" value="DUF8202"/>
    <property type="match status" value="2"/>
</dbReference>
<feature type="domain" description="DUF8202" evidence="1">
    <location>
        <begin position="247"/>
        <end position="435"/>
    </location>
</feature>
<dbReference type="NCBIfam" id="TIGR01451">
    <property type="entry name" value="B_ant_repeat"/>
    <property type="match status" value="1"/>
</dbReference>
<dbReference type="RefSeq" id="WP_135836253.1">
    <property type="nucleotide sequence ID" value="NZ_SRPE01000009.1"/>
</dbReference>
<keyword evidence="3" id="KW-1185">Reference proteome</keyword>
<dbReference type="InterPro" id="IPR047589">
    <property type="entry name" value="DUF11_rpt"/>
</dbReference>
<feature type="domain" description="DUF8202" evidence="1">
    <location>
        <begin position="681"/>
        <end position="877"/>
    </location>
</feature>
<dbReference type="InterPro" id="IPR058515">
    <property type="entry name" value="DUF8202"/>
</dbReference>
<reference evidence="2 3" key="1">
    <citation type="submission" date="2019-03" db="EMBL/GenBank/DDBJ databases">
        <title>Empedobacter tilapiae sp. nov., isolated from an intestine of Nile tilapia Oreochromis niloticus.</title>
        <authorList>
            <person name="Kim Y.-O."/>
            <person name="Yoon J.-H."/>
        </authorList>
    </citation>
    <scope>NUCLEOTIDE SEQUENCE [LARGE SCALE GENOMIC DNA]</scope>
    <source>
        <strain evidence="2 3">MRS2</strain>
    </source>
</reference>
<proteinExistence type="predicted"/>
<accession>A0A4Z1B8F0</accession>
<dbReference type="EMBL" id="SRPE01000009">
    <property type="protein sequence ID" value="TGN24584.1"/>
    <property type="molecule type" value="Genomic_DNA"/>
</dbReference>
<dbReference type="OrthoDB" id="2582440at2"/>
<comment type="caution">
    <text evidence="2">The sequence shown here is derived from an EMBL/GenBank/DDBJ whole genome shotgun (WGS) entry which is preliminary data.</text>
</comment>
<evidence type="ECO:0000313" key="3">
    <source>
        <dbReference type="Proteomes" id="UP000297998"/>
    </source>
</evidence>
<organism evidence="2 3">
    <name type="scientific">Empedobacter tilapiae</name>
    <dbReference type="NCBI Taxonomy" id="2491114"/>
    <lineage>
        <taxon>Bacteria</taxon>
        <taxon>Pseudomonadati</taxon>
        <taxon>Bacteroidota</taxon>
        <taxon>Flavobacteriia</taxon>
        <taxon>Flavobacteriales</taxon>
        <taxon>Weeksellaceae</taxon>
        <taxon>Empedobacter</taxon>
    </lineage>
</organism>
<sequence length="1488" mass="162944">MKKSLLHILKAVLPIYFSLMMGITFAQKPGGTSLEVELWLKADDINLSNGAGVNQWKDHSGKGRDYSKYSTYAVPTFDNVNIMNFQPSIRFAPGTSNRKLVHGGHFVSASKSYFTFYVSRVETTTSTRGVVFSFNASRGSNNGWQYGNPFMTTQSTGSTYSVGSNATPAKMAGISLATRMNNGSTFDKLYFNGSLFGTMSNARVMSTSDGFSVIGNENLSATYPFYGNIQEIIVLSSNIGSAVNTVELQKVQTYLSLKYGVELDMLTQPHQINSSGTTIWDVTSGNNISYRYNLFGLGRDDGSGLYQKQSSSYENKFATVFLGDLTNLNKENISTLDNNTFLFLGSNGLSGSSNYEYPVGTSFQNGTLSLEVNKITKTILKAQTYGKSSFIVNIRPERTATYVLISPNANFVPATTRIYLLDGNKVAKDVVVNNGDYIAYSYYLTAPGGVTDGLRVWLDPSAENIELNGTNVTAWRDLTKFENNYTLDAVSYSSKTAPQYLSCDPRMNFNPALEFNATAYLATLTGPMSTDAPLGSTSFVLYYSDPSNSSTLYTHGFGSADPRSGTTRFPAVGFDAADRQGRIRNDGSGQTNNNGTVAGFSANSTNLQMVQISKANGINGAGRIVYDFGGWQDQLSPTGLFGDAFRMARGSTLGGASLTGGSFKGLIGEVFFYEKALTLQEQDKIRSYLGMKYGLTLDENKTFPELNYQYKLSDNQTIVWEGNSVVNRYYHNNIAGLVRDDAQALNLYRSKSTTDEGVITLMTNGTIPCVTNGESFENLNGLFIGDNKGSFTPTSVAGNTAICGEIDETLTGPTGRIWLAQNTTANTNNPTPKSVRLSVGGSGFPFEGAGYEVFLLVADSEIKLKNNQWDQMVPMEYFNGVHQIDFTFYGKYKYFTFGAKMVPGSCDTCEFSGSKKLEFTSKNWIKGSLSTDYDLGDDFTAQVNVSLQAPSEWLTRNYPRASVRKSLREYRKRGNGNNVMQTEIVLSKAAAATFEIFEIDRRYVRYDDVEVYGMCGAAIIKPKLSYVAKPEKSSYTIQYNKAIANRKTSGYTSERGRVFVEFEDAVEKIYIKHKYTGGPVLGYKRIGIGPMEFTCPAPLPPPTEDGLIFTKQGSTDVLLCEEVDYTFRITNTGCDAFPVDFSDVLPAGMKWVPESLSIDETAITNAIINDYGLSNTLTIKGIEVPGGSKTFTFRARARFDETAASGNYSNRAVLTYQSKVNLGSTVTLQSCDRLTIGCSPTNTYAADSDRPQPILTSIKIDDTCYSEEEELTATLTVNNPNTQAITNSILEIGFDENFLYILNSLASSSLSLSGSGITQNFEDGLISIEGFSIPKGIHQITFKIKSPKRADMINIGQDLFPAPLTIDFALESESDDVCLGSATAYTNGEIELPFCSYCTQPSKGGVAKSSSVGISTFKDQIVGWPENVANGFLVLESYKKGMVLTRVKAADIPVNKRVEGMIVYDTEDRCIKIYNGTNWNCIQRSCNE</sequence>
<gene>
    <name evidence="2" type="ORF">E4J94_13125</name>
</gene>
<evidence type="ECO:0000259" key="1">
    <source>
        <dbReference type="Pfam" id="PF26628"/>
    </source>
</evidence>
<dbReference type="Proteomes" id="UP000297998">
    <property type="component" value="Unassembled WGS sequence"/>
</dbReference>
<protein>
    <submittedName>
        <fullName evidence="2">DUF11 domain-containing protein</fullName>
    </submittedName>
</protein>